<dbReference type="GO" id="GO:0006302">
    <property type="term" value="P:double-strand break repair"/>
    <property type="evidence" value="ECO:0007669"/>
    <property type="project" value="TreeGrafter"/>
</dbReference>
<evidence type="ECO:0000256" key="5">
    <source>
        <dbReference type="ARBA" id="ARBA00023204"/>
    </source>
</evidence>
<accession>A0A101FGX8</accession>
<dbReference type="InterPro" id="IPR022572">
    <property type="entry name" value="DNA_rep/recomb_RecO_N"/>
</dbReference>
<evidence type="ECO:0000256" key="3">
    <source>
        <dbReference type="ARBA" id="ARBA00022763"/>
    </source>
</evidence>
<evidence type="ECO:0000256" key="6">
    <source>
        <dbReference type="ARBA" id="ARBA00033409"/>
    </source>
</evidence>
<dbReference type="Pfam" id="PF11967">
    <property type="entry name" value="RecO_N"/>
    <property type="match status" value="1"/>
</dbReference>
<dbReference type="PANTHER" id="PTHR33991:SF1">
    <property type="entry name" value="DNA REPAIR PROTEIN RECO"/>
    <property type="match status" value="1"/>
</dbReference>
<protein>
    <recommendedName>
        <fullName evidence="2 7">DNA repair protein RecO</fullName>
    </recommendedName>
    <alternativeName>
        <fullName evidence="6 7">Recombination protein O</fullName>
    </alternativeName>
</protein>
<dbReference type="PANTHER" id="PTHR33991">
    <property type="entry name" value="DNA REPAIR PROTEIN RECO"/>
    <property type="match status" value="1"/>
</dbReference>
<keyword evidence="5 7" id="KW-0234">DNA repair</keyword>
<dbReference type="Proteomes" id="UP000053326">
    <property type="component" value="Unassembled WGS sequence"/>
</dbReference>
<evidence type="ECO:0000313" key="10">
    <source>
        <dbReference type="Proteomes" id="UP000053326"/>
    </source>
</evidence>
<evidence type="ECO:0000256" key="2">
    <source>
        <dbReference type="ARBA" id="ARBA00021310"/>
    </source>
</evidence>
<dbReference type="Gene3D" id="2.40.50.140">
    <property type="entry name" value="Nucleic acid-binding proteins"/>
    <property type="match status" value="1"/>
</dbReference>
<evidence type="ECO:0000256" key="4">
    <source>
        <dbReference type="ARBA" id="ARBA00023172"/>
    </source>
</evidence>
<dbReference type="HAMAP" id="MF_00201">
    <property type="entry name" value="RecO"/>
    <property type="match status" value="1"/>
</dbReference>
<evidence type="ECO:0000313" key="9">
    <source>
        <dbReference type="EMBL" id="KUK36855.1"/>
    </source>
</evidence>
<dbReference type="InterPro" id="IPR012340">
    <property type="entry name" value="NA-bd_OB-fold"/>
</dbReference>
<keyword evidence="4 7" id="KW-0233">DNA recombination</keyword>
<dbReference type="Gene3D" id="1.20.1440.120">
    <property type="entry name" value="Recombination protein O, C-terminal domain"/>
    <property type="match status" value="1"/>
</dbReference>
<comment type="function">
    <text evidence="7">Involved in DNA repair and RecF pathway recombination.</text>
</comment>
<dbReference type="Pfam" id="PF02565">
    <property type="entry name" value="RecO_C"/>
    <property type="match status" value="1"/>
</dbReference>
<dbReference type="GO" id="GO:0006310">
    <property type="term" value="P:DNA recombination"/>
    <property type="evidence" value="ECO:0007669"/>
    <property type="project" value="UniProtKB-UniRule"/>
</dbReference>
<feature type="domain" description="DNA replication/recombination mediator RecO N-terminal" evidence="8">
    <location>
        <begin position="1"/>
        <end position="76"/>
    </location>
</feature>
<evidence type="ECO:0000259" key="8">
    <source>
        <dbReference type="Pfam" id="PF11967"/>
    </source>
</evidence>
<dbReference type="AlphaFoldDB" id="A0A101FGX8"/>
<dbReference type="PATRIC" id="fig|85874.4.peg.1570"/>
<dbReference type="InterPro" id="IPR042242">
    <property type="entry name" value="RecO_C"/>
</dbReference>
<dbReference type="SUPFAM" id="SSF50249">
    <property type="entry name" value="Nucleic acid-binding proteins"/>
    <property type="match status" value="1"/>
</dbReference>
<comment type="similarity">
    <text evidence="1 7">Belongs to the RecO family.</text>
</comment>
<sequence length="261" mass="28902">MGIYKADAVVLRSRVYGEADRILTLFTKEAGKVSAIAKGVRKPKSRLRGAVQLFSHTRLVLYTGKSLDTISQGEAEEEFLYLERDLERFATASYCAELVDRLTAANQPHPEVFFLLLSAFRSLEKGDPELLARVFELKLLSLLGYRPRLTGCVEGNHSLQPSGRGAPGPIWFSISKGGLLCPACATSCKDKVPLSPETLAALNYFLQVPLERAIRARLGGRSLRELASLLQGFLAYHGEVHPRSRNFLISLRNGEEPPYRA</sequence>
<organism evidence="9 10">
    <name type="scientific">Thermacetogenium phaeum</name>
    <dbReference type="NCBI Taxonomy" id="85874"/>
    <lineage>
        <taxon>Bacteria</taxon>
        <taxon>Bacillati</taxon>
        <taxon>Bacillota</taxon>
        <taxon>Clostridia</taxon>
        <taxon>Thermoanaerobacterales</taxon>
        <taxon>Thermoanaerobacteraceae</taxon>
        <taxon>Thermacetogenium</taxon>
    </lineage>
</organism>
<evidence type="ECO:0000256" key="7">
    <source>
        <dbReference type="HAMAP-Rule" id="MF_00201"/>
    </source>
</evidence>
<dbReference type="SUPFAM" id="SSF57863">
    <property type="entry name" value="ArfGap/RecO-like zinc finger"/>
    <property type="match status" value="1"/>
</dbReference>
<comment type="caution">
    <text evidence="9">The sequence shown here is derived from an EMBL/GenBank/DDBJ whole genome shotgun (WGS) entry which is preliminary data.</text>
</comment>
<dbReference type="InterPro" id="IPR003717">
    <property type="entry name" value="RecO"/>
</dbReference>
<dbReference type="NCBIfam" id="TIGR00613">
    <property type="entry name" value="reco"/>
    <property type="match status" value="1"/>
</dbReference>
<reference evidence="10" key="1">
    <citation type="journal article" date="2015" name="MBio">
        <title>Genome-Resolved Metagenomic Analysis Reveals Roles for Candidate Phyla and Other Microbial Community Members in Biogeochemical Transformations in Oil Reservoirs.</title>
        <authorList>
            <person name="Hu P."/>
            <person name="Tom L."/>
            <person name="Singh A."/>
            <person name="Thomas B.C."/>
            <person name="Baker B.J."/>
            <person name="Piceno Y.M."/>
            <person name="Andersen G.L."/>
            <person name="Banfield J.F."/>
        </authorList>
    </citation>
    <scope>NUCLEOTIDE SEQUENCE [LARGE SCALE GENOMIC DNA]</scope>
</reference>
<proteinExistence type="inferred from homology"/>
<dbReference type="InterPro" id="IPR037278">
    <property type="entry name" value="ARFGAP/RecO"/>
</dbReference>
<name>A0A101FGX8_9THEO</name>
<gene>
    <name evidence="7" type="primary">recO</name>
    <name evidence="9" type="ORF">XD66_0431</name>
</gene>
<dbReference type="GO" id="GO:0043590">
    <property type="term" value="C:bacterial nucleoid"/>
    <property type="evidence" value="ECO:0007669"/>
    <property type="project" value="TreeGrafter"/>
</dbReference>
<dbReference type="EMBL" id="LGFO01000033">
    <property type="protein sequence ID" value="KUK36855.1"/>
    <property type="molecule type" value="Genomic_DNA"/>
</dbReference>
<evidence type="ECO:0000256" key="1">
    <source>
        <dbReference type="ARBA" id="ARBA00007452"/>
    </source>
</evidence>
<keyword evidence="3 7" id="KW-0227">DNA damage</keyword>